<sequence length="187" mass="21265">MEVTALFGEPQEHGLVYCSTFLQELAKKVPRAISVIQTDGTVAEDDSAMEAVPKVFYHVGHGNYDRFTIECRTTYIDSSTYERIDDFKDKIVHLLSCETGIRLGHSLVDHGATAFVGYDDVFYYGVVEETQPDPEPHSPPANYWDYYSFIDCDVEVERQFLIKGKSLRQAVAASQKKFDEYISMYST</sequence>
<proteinExistence type="predicted"/>
<feature type="non-terminal residue" evidence="1">
    <location>
        <position position="187"/>
    </location>
</feature>
<reference evidence="1" key="1">
    <citation type="journal article" date="2014" name="Front. Microbiol.">
        <title>High frequency of phylogenetically diverse reductive dehalogenase-homologous genes in deep subseafloor sedimentary metagenomes.</title>
        <authorList>
            <person name="Kawai M."/>
            <person name="Futagami T."/>
            <person name="Toyoda A."/>
            <person name="Takaki Y."/>
            <person name="Nishi S."/>
            <person name="Hori S."/>
            <person name="Arai W."/>
            <person name="Tsubouchi T."/>
            <person name="Morono Y."/>
            <person name="Uchiyama I."/>
            <person name="Ito T."/>
            <person name="Fujiyama A."/>
            <person name="Inagaki F."/>
            <person name="Takami H."/>
        </authorList>
    </citation>
    <scope>NUCLEOTIDE SEQUENCE</scope>
    <source>
        <strain evidence="1">Expedition CK06-06</strain>
    </source>
</reference>
<gene>
    <name evidence="1" type="ORF">S06H3_20112</name>
</gene>
<protein>
    <submittedName>
        <fullName evidence="1">Uncharacterized protein</fullName>
    </submittedName>
</protein>
<organism evidence="1">
    <name type="scientific">marine sediment metagenome</name>
    <dbReference type="NCBI Taxonomy" id="412755"/>
    <lineage>
        <taxon>unclassified sequences</taxon>
        <taxon>metagenomes</taxon>
        <taxon>ecological metagenomes</taxon>
    </lineage>
</organism>
<name>X1MYY3_9ZZZZ</name>
<evidence type="ECO:0000313" key="1">
    <source>
        <dbReference type="EMBL" id="GAI11564.1"/>
    </source>
</evidence>
<dbReference type="EMBL" id="BARV01010382">
    <property type="protein sequence ID" value="GAI11564.1"/>
    <property type="molecule type" value="Genomic_DNA"/>
</dbReference>
<dbReference type="AlphaFoldDB" id="X1MYY3"/>
<comment type="caution">
    <text evidence="1">The sequence shown here is derived from an EMBL/GenBank/DDBJ whole genome shotgun (WGS) entry which is preliminary data.</text>
</comment>
<accession>X1MYY3</accession>